<dbReference type="RefSeq" id="WP_221177481.1">
    <property type="nucleotide sequence ID" value="NZ_RJSE01000009.1"/>
</dbReference>
<comment type="caution">
    <text evidence="3">The sequence shown here is derived from an EMBL/GenBank/DDBJ whole genome shotgun (WGS) entry which is preliminary data.</text>
</comment>
<accession>A0A3N0CA78</accession>
<sequence length="180" mass="19162">EPAKASKPAKAPKPPKKPKPAKTQPAKDPEPIPRFVEFRPGNTLNYLFGALFLVFVVGAVIAIFVAVSNGGSPAVFAAAGMVLAAMASWWALLNWTPAIVSISNGTLEISRGASSTTWDLRDPATDLTMSGSPTSRSWKTVLKAKDGKQHTISSSTVEPEQFAQIVEHYRSGKDAEISAD</sequence>
<proteinExistence type="predicted"/>
<dbReference type="AlphaFoldDB" id="A0A3N0CA78"/>
<reference evidence="3 4" key="1">
    <citation type="submission" date="2018-11" db="EMBL/GenBank/DDBJ databases">
        <authorList>
            <person name="Li F."/>
        </authorList>
    </citation>
    <scope>NUCLEOTIDE SEQUENCE [LARGE SCALE GENOMIC DNA]</scope>
    <source>
        <strain evidence="3 4">Gsoil 097</strain>
    </source>
</reference>
<keyword evidence="2" id="KW-0812">Transmembrane</keyword>
<evidence type="ECO:0000256" key="1">
    <source>
        <dbReference type="SAM" id="MobiDB-lite"/>
    </source>
</evidence>
<evidence type="ECO:0000256" key="2">
    <source>
        <dbReference type="SAM" id="Phobius"/>
    </source>
</evidence>
<keyword evidence="2" id="KW-0472">Membrane</keyword>
<gene>
    <name evidence="3" type="ORF">EFK50_18660</name>
</gene>
<evidence type="ECO:0000313" key="4">
    <source>
        <dbReference type="Proteomes" id="UP000267128"/>
    </source>
</evidence>
<name>A0A3N0CA78_9ACTN</name>
<organism evidence="3 4">
    <name type="scientific">Nocardioides marmoriginsengisoli</name>
    <dbReference type="NCBI Taxonomy" id="661483"/>
    <lineage>
        <taxon>Bacteria</taxon>
        <taxon>Bacillati</taxon>
        <taxon>Actinomycetota</taxon>
        <taxon>Actinomycetes</taxon>
        <taxon>Propionibacteriales</taxon>
        <taxon>Nocardioidaceae</taxon>
        <taxon>Nocardioides</taxon>
    </lineage>
</organism>
<feature type="transmembrane region" description="Helical" evidence="2">
    <location>
        <begin position="44"/>
        <end position="67"/>
    </location>
</feature>
<keyword evidence="4" id="KW-1185">Reference proteome</keyword>
<feature type="region of interest" description="Disordered" evidence="1">
    <location>
        <begin position="1"/>
        <end position="33"/>
    </location>
</feature>
<dbReference type="EMBL" id="RJSE01000009">
    <property type="protein sequence ID" value="RNL60368.1"/>
    <property type="molecule type" value="Genomic_DNA"/>
</dbReference>
<dbReference type="Proteomes" id="UP000267128">
    <property type="component" value="Unassembled WGS sequence"/>
</dbReference>
<feature type="transmembrane region" description="Helical" evidence="2">
    <location>
        <begin position="73"/>
        <end position="93"/>
    </location>
</feature>
<evidence type="ECO:0000313" key="3">
    <source>
        <dbReference type="EMBL" id="RNL60368.1"/>
    </source>
</evidence>
<protein>
    <submittedName>
        <fullName evidence="3">Uncharacterized protein</fullName>
    </submittedName>
</protein>
<keyword evidence="2" id="KW-1133">Transmembrane helix</keyword>
<feature type="non-terminal residue" evidence="3">
    <location>
        <position position="1"/>
    </location>
</feature>